<feature type="active site" description="Proton acceptor; for GTP cyclohydrolase activity" evidence="17">
    <location>
        <position position="336"/>
    </location>
</feature>
<comment type="caution">
    <text evidence="19">The sequence shown here is derived from an EMBL/GenBank/DDBJ whole genome shotgun (WGS) entry which is preliminary data.</text>
</comment>
<evidence type="ECO:0000256" key="8">
    <source>
        <dbReference type="ARBA" id="ARBA00022741"/>
    </source>
</evidence>
<dbReference type="NCBIfam" id="TIGR00505">
    <property type="entry name" value="ribA"/>
    <property type="match status" value="1"/>
</dbReference>
<feature type="binding site" evidence="17">
    <location>
        <begin position="302"/>
        <end position="304"/>
    </location>
    <ligand>
        <name>GTP</name>
        <dbReference type="ChEBI" id="CHEBI:37565"/>
    </ligand>
</feature>
<evidence type="ECO:0000313" key="19">
    <source>
        <dbReference type="EMBL" id="MEE2060431.1"/>
    </source>
</evidence>
<dbReference type="SUPFAM" id="SSF142695">
    <property type="entry name" value="RibA-like"/>
    <property type="match status" value="1"/>
</dbReference>
<keyword evidence="12 17" id="KW-0342">GTP-binding</keyword>
<dbReference type="GO" id="GO:0003935">
    <property type="term" value="F:GTP cyclohydrolase II activity"/>
    <property type="evidence" value="ECO:0007669"/>
    <property type="project" value="UniProtKB-EC"/>
</dbReference>
<dbReference type="EMBL" id="JAUTXY010000012">
    <property type="protein sequence ID" value="MEE2060431.1"/>
    <property type="molecule type" value="Genomic_DNA"/>
</dbReference>
<comment type="function">
    <text evidence="17">Catalyzes the conversion of GTP to 2,5-diamino-6-ribosylamino-4(3H)-pyrimidinone 5'-phosphate (DARP), formate and pyrophosphate.</text>
</comment>
<keyword evidence="13 17" id="KW-0464">Manganese</keyword>
<dbReference type="PANTHER" id="PTHR21327:SF18">
    <property type="entry name" value="3,4-DIHYDROXY-2-BUTANONE 4-PHOSPHATE SYNTHASE"/>
    <property type="match status" value="1"/>
</dbReference>
<dbReference type="PIRSF" id="PIRSF001259">
    <property type="entry name" value="RibA"/>
    <property type="match status" value="1"/>
</dbReference>
<feature type="region of interest" description="GTP cyclohydrolase II" evidence="17">
    <location>
        <begin position="204"/>
        <end position="414"/>
    </location>
</feature>
<dbReference type="InterPro" id="IPR016299">
    <property type="entry name" value="Riboflavin_synth_RibBA"/>
</dbReference>
<keyword evidence="20" id="KW-1185">Reference proteome</keyword>
<evidence type="ECO:0000256" key="4">
    <source>
        <dbReference type="ARBA" id="ARBA00004904"/>
    </source>
</evidence>
<evidence type="ECO:0000256" key="9">
    <source>
        <dbReference type="ARBA" id="ARBA00022801"/>
    </source>
</evidence>
<evidence type="ECO:0000256" key="5">
    <source>
        <dbReference type="ARBA" id="ARBA00005520"/>
    </source>
</evidence>
<dbReference type="PANTHER" id="PTHR21327">
    <property type="entry name" value="GTP CYCLOHYDROLASE II-RELATED"/>
    <property type="match status" value="1"/>
</dbReference>
<protein>
    <recommendedName>
        <fullName evidence="17">Riboflavin biosynthesis protein RibBA</fullName>
    </recommendedName>
    <domain>
        <recommendedName>
            <fullName evidence="17">3,4-dihydroxy-2-butanone 4-phosphate synthase</fullName>
            <shortName evidence="17">DHBP synthase</shortName>
            <ecNumber evidence="17">4.1.99.12</ecNumber>
        </recommendedName>
    </domain>
    <domain>
        <recommendedName>
            <fullName evidence="17">GTP cyclohydrolase-2</fullName>
            <ecNumber evidence="17">3.5.4.25</ecNumber>
        </recommendedName>
        <alternativeName>
            <fullName evidence="17">GTP cyclohydrolase II</fullName>
        </alternativeName>
    </domain>
</protein>
<dbReference type="Proteomes" id="UP001336020">
    <property type="component" value="Unassembled WGS sequence"/>
</dbReference>
<feature type="binding site" evidence="17">
    <location>
        <position position="31"/>
    </location>
    <ligand>
        <name>Mg(2+)</name>
        <dbReference type="ChEBI" id="CHEBI:18420"/>
        <label>1</label>
    </ligand>
</feature>
<reference evidence="19 20" key="1">
    <citation type="submission" date="2023-07" db="EMBL/GenBank/DDBJ databases">
        <authorList>
            <person name="Girao M."/>
            <person name="Carvalho M.F."/>
        </authorList>
    </citation>
    <scope>NUCLEOTIDE SEQUENCE [LARGE SCALE GENOMIC DNA]</scope>
    <source>
        <strain evidence="19 20">YIM65754</strain>
    </source>
</reference>
<dbReference type="CDD" id="cd00641">
    <property type="entry name" value="GTP_cyclohydro2"/>
    <property type="match status" value="1"/>
</dbReference>
<evidence type="ECO:0000256" key="16">
    <source>
        <dbReference type="ARBA" id="ARBA00049295"/>
    </source>
</evidence>
<feature type="binding site" evidence="17">
    <location>
        <position position="263"/>
    </location>
    <ligand>
        <name>Zn(2+)</name>
        <dbReference type="ChEBI" id="CHEBI:29105"/>
        <note>catalytic</note>
    </ligand>
</feature>
<dbReference type="GO" id="GO:0008686">
    <property type="term" value="F:3,4-dihydroxy-2-butanone-4-phosphate synthase activity"/>
    <property type="evidence" value="ECO:0007669"/>
    <property type="project" value="UniProtKB-EC"/>
</dbReference>
<keyword evidence="15 17" id="KW-0511">Multifunctional enzyme</keyword>
<dbReference type="InterPro" id="IPR000422">
    <property type="entry name" value="DHBP_synthase_RibB"/>
</dbReference>
<evidence type="ECO:0000256" key="1">
    <source>
        <dbReference type="ARBA" id="ARBA00000141"/>
    </source>
</evidence>
<comment type="cofactor">
    <cofactor evidence="17">
        <name>Mg(2+)</name>
        <dbReference type="ChEBI" id="CHEBI:18420"/>
    </cofactor>
    <cofactor evidence="17">
        <name>Mn(2+)</name>
        <dbReference type="ChEBI" id="CHEBI:29035"/>
    </cofactor>
    <text evidence="17">Binds 2 divalent metal cations per subunit. Magnesium or manganese.</text>
</comment>
<dbReference type="NCBIfam" id="NF001591">
    <property type="entry name" value="PRK00393.1"/>
    <property type="match status" value="1"/>
</dbReference>
<keyword evidence="6 17" id="KW-0686">Riboflavin biosynthesis</keyword>
<dbReference type="Pfam" id="PF00926">
    <property type="entry name" value="DHBP_synthase"/>
    <property type="match status" value="1"/>
</dbReference>
<evidence type="ECO:0000256" key="2">
    <source>
        <dbReference type="ARBA" id="ARBA00002284"/>
    </source>
</evidence>
<evidence type="ECO:0000256" key="13">
    <source>
        <dbReference type="ARBA" id="ARBA00023211"/>
    </source>
</evidence>
<evidence type="ECO:0000259" key="18">
    <source>
        <dbReference type="Pfam" id="PF00925"/>
    </source>
</evidence>
<evidence type="ECO:0000256" key="7">
    <source>
        <dbReference type="ARBA" id="ARBA00022723"/>
    </source>
</evidence>
<dbReference type="InterPro" id="IPR032677">
    <property type="entry name" value="GTP_cyclohydro_II"/>
</dbReference>
<evidence type="ECO:0000256" key="6">
    <source>
        <dbReference type="ARBA" id="ARBA00022619"/>
    </source>
</evidence>
<comment type="pathway">
    <text evidence="3 17">Cofactor biosynthesis; riboflavin biosynthesis; 5-amino-6-(D-ribitylamino)uracil from GTP: step 1/4.</text>
</comment>
<feature type="binding site" evidence="17">
    <location>
        <begin position="258"/>
        <end position="262"/>
    </location>
    <ligand>
        <name>GTP</name>
        <dbReference type="ChEBI" id="CHEBI:37565"/>
    </ligand>
</feature>
<sequence>MPRTPAQDVELAVEALAAGGIVVVVDDADRENEGDLVAAASTMTTEQMAFIVRHTTGIICAPMTGHRADALDLPLMVEHNTDAHGTAFTVTVDHMSTGTGVSAEDRAATVRALASDTTAPADLRRPGHIFPLRAREGGVLARAGHTEATVDLLRLAGVGDVGVIGEIVAEDGSMRRGTDLIEFAREHSLPMLRIADLVRYRTATEPFVELVAESTMPTEFGQFRAVAFRSILDGTEHLALVMGDVAAAGRTQDGVLVRVHSECLTGDILGSLRCDCGAQLERALAEIAREECGVLVYLRGHEGRGIGLAHKIRAYSLQEQGLDTVDANRALGLPDDSRSYGVGARILADLGVRRMRLITNNPSKLGGLEGYSIDIVSRVSLPTAVTAHNVRYLRTKQARMGHELDTEVRDVIAT</sequence>
<feature type="binding site" evidence="17">
    <location>
        <position position="279"/>
    </location>
    <ligand>
        <name>GTP</name>
        <dbReference type="ChEBI" id="CHEBI:37565"/>
    </ligand>
</feature>
<feature type="active site" description="Nucleophile; for GTP cyclohydrolase activity" evidence="17">
    <location>
        <position position="338"/>
    </location>
</feature>
<feature type="site" description="Essential for DHBP synthase activity" evidence="17">
    <location>
        <position position="128"/>
    </location>
</feature>
<comment type="pathway">
    <text evidence="4 17">Cofactor biosynthesis; riboflavin biosynthesis; 2-hydroxy-3-oxobutyl phosphate from D-ribulose 5-phosphate: step 1/1.</text>
</comment>
<keyword evidence="7 17" id="KW-0479">Metal-binding</keyword>
<feature type="site" description="Essential for DHBP synthase activity" evidence="17">
    <location>
        <position position="166"/>
    </location>
</feature>
<accession>A0ABU7LFV4</accession>
<dbReference type="HAMAP" id="MF_01283">
    <property type="entry name" value="RibBA"/>
    <property type="match status" value="1"/>
</dbReference>
<dbReference type="Pfam" id="PF00925">
    <property type="entry name" value="GTP_cyclohydro2"/>
    <property type="match status" value="1"/>
</dbReference>
<dbReference type="NCBIfam" id="TIGR00506">
    <property type="entry name" value="ribB"/>
    <property type="match status" value="1"/>
</dbReference>
<feature type="binding site" evidence="17">
    <location>
        <position position="324"/>
    </location>
    <ligand>
        <name>GTP</name>
        <dbReference type="ChEBI" id="CHEBI:37565"/>
    </ligand>
</feature>
<evidence type="ECO:0000256" key="3">
    <source>
        <dbReference type="ARBA" id="ARBA00004853"/>
    </source>
</evidence>
<evidence type="ECO:0000256" key="14">
    <source>
        <dbReference type="ARBA" id="ARBA00023239"/>
    </source>
</evidence>
<evidence type="ECO:0000256" key="10">
    <source>
        <dbReference type="ARBA" id="ARBA00022833"/>
    </source>
</evidence>
<dbReference type="Gene3D" id="3.40.50.10990">
    <property type="entry name" value="GTP cyclohydrolase II"/>
    <property type="match status" value="1"/>
</dbReference>
<evidence type="ECO:0000256" key="15">
    <source>
        <dbReference type="ARBA" id="ARBA00023268"/>
    </source>
</evidence>
<dbReference type="InterPro" id="IPR017945">
    <property type="entry name" value="DHBP_synth_RibB-like_a/b_dom"/>
</dbReference>
<dbReference type="SUPFAM" id="SSF55821">
    <property type="entry name" value="YrdC/RibB"/>
    <property type="match status" value="1"/>
</dbReference>
<feature type="binding site" evidence="17">
    <location>
        <position position="166"/>
    </location>
    <ligand>
        <name>D-ribulose 5-phosphate</name>
        <dbReference type="ChEBI" id="CHEBI:58121"/>
    </ligand>
</feature>
<feature type="domain" description="GTP cyclohydrolase II" evidence="18">
    <location>
        <begin position="211"/>
        <end position="379"/>
    </location>
</feature>
<feature type="binding site" evidence="17">
    <location>
        <position position="359"/>
    </location>
    <ligand>
        <name>GTP</name>
        <dbReference type="ChEBI" id="CHEBI:37565"/>
    </ligand>
</feature>
<dbReference type="InterPro" id="IPR036144">
    <property type="entry name" value="RibA-like_sf"/>
</dbReference>
<feature type="binding site" evidence="17">
    <location>
        <position position="35"/>
    </location>
    <ligand>
        <name>D-ribulose 5-phosphate</name>
        <dbReference type="ChEBI" id="CHEBI:58121"/>
    </ligand>
</feature>
<evidence type="ECO:0000256" key="17">
    <source>
        <dbReference type="HAMAP-Rule" id="MF_01283"/>
    </source>
</evidence>
<dbReference type="HAMAP" id="MF_00179">
    <property type="entry name" value="RibA"/>
    <property type="match status" value="1"/>
</dbReference>
<comment type="similarity">
    <text evidence="5 17">In the N-terminal section; belongs to the DHBP synthase family.</text>
</comment>
<dbReference type="NCBIfam" id="NF006803">
    <property type="entry name" value="PRK09311.1"/>
    <property type="match status" value="1"/>
</dbReference>
<dbReference type="EC" id="3.5.4.25" evidence="17"/>
<evidence type="ECO:0000313" key="20">
    <source>
        <dbReference type="Proteomes" id="UP001336020"/>
    </source>
</evidence>
<keyword evidence="9 17" id="KW-0378">Hydrolase</keyword>
<gene>
    <name evidence="17" type="primary">ribBA</name>
    <name evidence="19" type="ORF">Q7514_23185</name>
</gene>
<comment type="cofactor">
    <cofactor evidence="17">
        <name>Zn(2+)</name>
        <dbReference type="ChEBI" id="CHEBI:29105"/>
    </cofactor>
    <text evidence="17">Binds 1 zinc ion per subunit.</text>
</comment>
<evidence type="ECO:0000256" key="12">
    <source>
        <dbReference type="ARBA" id="ARBA00023134"/>
    </source>
</evidence>
<dbReference type="HAMAP" id="MF_00180">
    <property type="entry name" value="RibB"/>
    <property type="match status" value="1"/>
</dbReference>
<proteinExistence type="inferred from homology"/>
<evidence type="ECO:0000256" key="11">
    <source>
        <dbReference type="ARBA" id="ARBA00022842"/>
    </source>
</evidence>
<keyword evidence="8 17" id="KW-0547">Nucleotide-binding</keyword>
<comment type="similarity">
    <text evidence="17">In the C-terminal section; belongs to the GTP cyclohydrolase II family.</text>
</comment>
<comment type="catalytic activity">
    <reaction evidence="16 17">
        <text>GTP + 4 H2O = 2,5-diamino-6-hydroxy-4-(5-phosphoribosylamino)-pyrimidine + formate + 2 phosphate + 3 H(+)</text>
        <dbReference type="Rhea" id="RHEA:23704"/>
        <dbReference type="ChEBI" id="CHEBI:15377"/>
        <dbReference type="ChEBI" id="CHEBI:15378"/>
        <dbReference type="ChEBI" id="CHEBI:15740"/>
        <dbReference type="ChEBI" id="CHEBI:37565"/>
        <dbReference type="ChEBI" id="CHEBI:43474"/>
        <dbReference type="ChEBI" id="CHEBI:58614"/>
        <dbReference type="EC" id="3.5.4.25"/>
    </reaction>
</comment>
<feature type="binding site" evidence="17">
    <location>
        <position position="145"/>
    </location>
    <ligand>
        <name>Mg(2+)</name>
        <dbReference type="ChEBI" id="CHEBI:18420"/>
        <label>2</label>
    </ligand>
</feature>
<dbReference type="Gene3D" id="3.90.870.10">
    <property type="entry name" value="DHBP synthase"/>
    <property type="match status" value="1"/>
</dbReference>
<keyword evidence="10 17" id="KW-0862">Zinc</keyword>
<keyword evidence="11 17" id="KW-0460">Magnesium</keyword>
<organism evidence="19 20">
    <name type="scientific">Rhodococcus artemisiae</name>
    <dbReference type="NCBI Taxonomy" id="714159"/>
    <lineage>
        <taxon>Bacteria</taxon>
        <taxon>Bacillati</taxon>
        <taxon>Actinomycetota</taxon>
        <taxon>Actinomycetes</taxon>
        <taxon>Mycobacteriales</taxon>
        <taxon>Nocardiaceae</taxon>
        <taxon>Rhodococcus</taxon>
    </lineage>
</organism>
<dbReference type="RefSeq" id="WP_330135615.1">
    <property type="nucleotide sequence ID" value="NZ_JAUTXY010000012.1"/>
</dbReference>
<feature type="binding site" evidence="17">
    <location>
        <position position="364"/>
    </location>
    <ligand>
        <name>GTP</name>
        <dbReference type="ChEBI" id="CHEBI:37565"/>
    </ligand>
</feature>
<comment type="catalytic activity">
    <reaction evidence="1 17">
        <text>D-ribulose 5-phosphate = (2S)-2-hydroxy-3-oxobutyl phosphate + formate + H(+)</text>
        <dbReference type="Rhea" id="RHEA:18457"/>
        <dbReference type="ChEBI" id="CHEBI:15378"/>
        <dbReference type="ChEBI" id="CHEBI:15740"/>
        <dbReference type="ChEBI" id="CHEBI:58121"/>
        <dbReference type="ChEBI" id="CHEBI:58830"/>
        <dbReference type="EC" id="4.1.99.12"/>
    </reaction>
</comment>
<feature type="region of interest" description="DHBP synthase" evidence="17">
    <location>
        <begin position="1"/>
        <end position="203"/>
    </location>
</feature>
<feature type="binding site" evidence="17">
    <location>
        <begin position="142"/>
        <end position="146"/>
    </location>
    <ligand>
        <name>D-ribulose 5-phosphate</name>
        <dbReference type="ChEBI" id="CHEBI:58121"/>
    </ligand>
</feature>
<keyword evidence="14 17" id="KW-0456">Lyase</keyword>
<comment type="function">
    <text evidence="2 17">Catalyzes the conversion of D-ribulose 5-phosphate to formate and 3,4-dihydroxy-2-butanone 4-phosphate.</text>
</comment>
<name>A0ABU7LFV4_9NOCA</name>
<feature type="binding site" evidence="17">
    <location>
        <position position="276"/>
    </location>
    <ligand>
        <name>Zn(2+)</name>
        <dbReference type="ChEBI" id="CHEBI:29105"/>
        <note>catalytic</note>
    </ligand>
</feature>
<dbReference type="EC" id="4.1.99.12" evidence="17"/>
<dbReference type="InterPro" id="IPR000926">
    <property type="entry name" value="RibA"/>
</dbReference>
<feature type="binding site" evidence="17">
    <location>
        <begin position="30"/>
        <end position="31"/>
    </location>
    <ligand>
        <name>D-ribulose 5-phosphate</name>
        <dbReference type="ChEBI" id="CHEBI:58121"/>
    </ligand>
</feature>
<feature type="binding site" evidence="17">
    <location>
        <position position="31"/>
    </location>
    <ligand>
        <name>Mg(2+)</name>
        <dbReference type="ChEBI" id="CHEBI:18420"/>
        <label>2</label>
    </ligand>
</feature>
<feature type="binding site" evidence="17">
    <location>
        <position position="274"/>
    </location>
    <ligand>
        <name>Zn(2+)</name>
        <dbReference type="ChEBI" id="CHEBI:29105"/>
        <note>catalytic</note>
    </ligand>
</feature>